<organism evidence="2 3">
    <name type="scientific">Actinokineospora iranica</name>
    <dbReference type="NCBI Taxonomy" id="1271860"/>
    <lineage>
        <taxon>Bacteria</taxon>
        <taxon>Bacillati</taxon>
        <taxon>Actinomycetota</taxon>
        <taxon>Actinomycetes</taxon>
        <taxon>Pseudonocardiales</taxon>
        <taxon>Pseudonocardiaceae</taxon>
        <taxon>Actinokineospora</taxon>
    </lineage>
</organism>
<dbReference type="GO" id="GO:0004806">
    <property type="term" value="F:triacylglycerol lipase activity"/>
    <property type="evidence" value="ECO:0007669"/>
    <property type="project" value="InterPro"/>
</dbReference>
<dbReference type="PIRSF" id="PIRSF029171">
    <property type="entry name" value="Esterase_LipA"/>
    <property type="match status" value="1"/>
</dbReference>
<dbReference type="PANTHER" id="PTHR34853:SF1">
    <property type="entry name" value="LIPASE 5"/>
    <property type="match status" value="1"/>
</dbReference>
<evidence type="ECO:0000256" key="1">
    <source>
        <dbReference type="SAM" id="MobiDB-lite"/>
    </source>
</evidence>
<accession>A0A1G6U3Q6</accession>
<gene>
    <name evidence="2" type="ORF">SAMN05216174_11092</name>
</gene>
<dbReference type="Gene3D" id="1.10.260.130">
    <property type="match status" value="1"/>
</dbReference>
<evidence type="ECO:0000313" key="3">
    <source>
        <dbReference type="Proteomes" id="UP000199501"/>
    </source>
</evidence>
<protein>
    <submittedName>
        <fullName evidence="2">Pimeloyl-ACP methyl ester carboxylesterase</fullName>
    </submittedName>
</protein>
<dbReference type="SUPFAM" id="SSF53474">
    <property type="entry name" value="alpha/beta-Hydrolases"/>
    <property type="match status" value="1"/>
</dbReference>
<dbReference type="EMBL" id="FMZZ01000010">
    <property type="protein sequence ID" value="SDD35968.1"/>
    <property type="molecule type" value="Genomic_DNA"/>
</dbReference>
<name>A0A1G6U3Q6_9PSEU</name>
<feature type="region of interest" description="Disordered" evidence="1">
    <location>
        <begin position="49"/>
        <end position="81"/>
    </location>
</feature>
<dbReference type="STRING" id="1271860.SAMN05216174_11092"/>
<dbReference type="AlphaFoldDB" id="A0A1G6U3Q6"/>
<proteinExistence type="predicted"/>
<feature type="region of interest" description="Disordered" evidence="1">
    <location>
        <begin position="1"/>
        <end position="20"/>
    </location>
</feature>
<dbReference type="Gene3D" id="3.40.50.1820">
    <property type="entry name" value="alpha/beta hydrolase"/>
    <property type="match status" value="1"/>
</dbReference>
<dbReference type="InterPro" id="IPR005152">
    <property type="entry name" value="Lipase_secreted"/>
</dbReference>
<dbReference type="PANTHER" id="PTHR34853">
    <property type="match status" value="1"/>
</dbReference>
<dbReference type="GO" id="GO:0016042">
    <property type="term" value="P:lipid catabolic process"/>
    <property type="evidence" value="ECO:0007669"/>
    <property type="project" value="InterPro"/>
</dbReference>
<reference evidence="3" key="1">
    <citation type="submission" date="2016-10" db="EMBL/GenBank/DDBJ databases">
        <authorList>
            <person name="Varghese N."/>
            <person name="Submissions S."/>
        </authorList>
    </citation>
    <scope>NUCLEOTIDE SEQUENCE [LARGE SCALE GENOMIC DNA]</scope>
    <source>
        <strain evidence="3">IBRC-M 10403</strain>
    </source>
</reference>
<dbReference type="Proteomes" id="UP000199501">
    <property type="component" value="Unassembled WGS sequence"/>
</dbReference>
<dbReference type="InterPro" id="IPR029058">
    <property type="entry name" value="AB_hydrolase_fold"/>
</dbReference>
<sequence>MLSMFARSRQSRRPKSSARAARLGRVFSAAMATVVAGSAVVALGVTPSSAAPVSGNPPLPGGTGPADDSFYTPPSPLPQGQPGDVIRWRPARPGPRGAIANSWQIMYLSNSALGKPIAVTGTIIMPKSANPATAPIAAVTSGTQGPAFLCAPSIMEQTGSHYEQPAIDDFIKAGYAIALPDYEGYKPDPKTTYMTGQSMGRTTLDAVRAAQKFSETKVAAGAKVVLKGYSQGGGAAMWAGQLHPTYAPELNLVGVAAGGVPADLVMVGLPLDAKWGSGFFLYALLGLANAYPELDLYSALTPAGKAAYDDMSKDSCTFELLTKYANKKISDYFTQSVFVTPAWAARLAENKLGATPIKVPVYQYHGSADNIVAFGQADTLHKTYCGAGVNLTWKVIPDQDHITPIYIGNAEAFAFLQDRVAGKPATSNC</sequence>
<evidence type="ECO:0000313" key="2">
    <source>
        <dbReference type="EMBL" id="SDD35968.1"/>
    </source>
</evidence>
<keyword evidence="3" id="KW-1185">Reference proteome</keyword>
<dbReference type="Pfam" id="PF03583">
    <property type="entry name" value="LIP"/>
    <property type="match status" value="1"/>
</dbReference>